<sequence length="142" mass="15049">MGSIHERLVAAQNAHDPHAFAALFADDYVSEQPAHPGRAFTGRAQVRENWTAVFAGVPDFRAELVAVAGDGEVEWGEVAWSGHHVDGSEFAMSGVIVATLRDGLIASARLFVEPLERGGDIATAVEETYRPPTARPEGAGVG</sequence>
<proteinExistence type="predicted"/>
<dbReference type="RefSeq" id="WP_204129651.1">
    <property type="nucleotide sequence ID" value="NZ_JAFDVD010000003.1"/>
</dbReference>
<dbReference type="Proteomes" id="UP001430172">
    <property type="component" value="Unassembled WGS sequence"/>
</dbReference>
<dbReference type="Gene3D" id="3.10.450.50">
    <property type="match status" value="1"/>
</dbReference>
<gene>
    <name evidence="2" type="ORF">JQN70_02130</name>
</gene>
<dbReference type="SUPFAM" id="SSF54427">
    <property type="entry name" value="NTF2-like"/>
    <property type="match status" value="1"/>
</dbReference>
<dbReference type="InterPro" id="IPR032710">
    <property type="entry name" value="NTF2-like_dom_sf"/>
</dbReference>
<evidence type="ECO:0000313" key="2">
    <source>
        <dbReference type="EMBL" id="MBM6399178.1"/>
    </source>
</evidence>
<protein>
    <submittedName>
        <fullName evidence="2">Nuclear transport factor 2 family protein</fullName>
    </submittedName>
</protein>
<feature type="domain" description="SnoaL-like" evidence="1">
    <location>
        <begin position="6"/>
        <end position="107"/>
    </location>
</feature>
<name>A0ABS2CI68_9MICO</name>
<evidence type="ECO:0000313" key="3">
    <source>
        <dbReference type="Proteomes" id="UP001430172"/>
    </source>
</evidence>
<dbReference type="InterPro" id="IPR037401">
    <property type="entry name" value="SnoaL-like"/>
</dbReference>
<keyword evidence="3" id="KW-1185">Reference proteome</keyword>
<reference evidence="2" key="1">
    <citation type="submission" date="2021-02" db="EMBL/GenBank/DDBJ databases">
        <title>Phycicoccus sp. MQZ13P-5T, whole genome shotgun sequence.</title>
        <authorList>
            <person name="Tuo L."/>
        </authorList>
    </citation>
    <scope>NUCLEOTIDE SEQUENCE</scope>
    <source>
        <strain evidence="2">MQZ13P-5</strain>
    </source>
</reference>
<comment type="caution">
    <text evidence="2">The sequence shown here is derived from an EMBL/GenBank/DDBJ whole genome shotgun (WGS) entry which is preliminary data.</text>
</comment>
<evidence type="ECO:0000259" key="1">
    <source>
        <dbReference type="Pfam" id="PF12680"/>
    </source>
</evidence>
<dbReference type="Pfam" id="PF12680">
    <property type="entry name" value="SnoaL_2"/>
    <property type="match status" value="1"/>
</dbReference>
<accession>A0ABS2CI68</accession>
<organism evidence="2 3">
    <name type="scientific">Phycicoccus sonneratiae</name>
    <dbReference type="NCBI Taxonomy" id="2807628"/>
    <lineage>
        <taxon>Bacteria</taxon>
        <taxon>Bacillati</taxon>
        <taxon>Actinomycetota</taxon>
        <taxon>Actinomycetes</taxon>
        <taxon>Micrococcales</taxon>
        <taxon>Intrasporangiaceae</taxon>
        <taxon>Phycicoccus</taxon>
    </lineage>
</organism>
<dbReference type="EMBL" id="JAFDVD010000003">
    <property type="protein sequence ID" value="MBM6399178.1"/>
    <property type="molecule type" value="Genomic_DNA"/>
</dbReference>